<comment type="caution">
    <text evidence="1">The sequence shown here is derived from an EMBL/GenBank/DDBJ whole genome shotgun (WGS) entry which is preliminary data.</text>
</comment>
<dbReference type="Proteomes" id="UP000309872">
    <property type="component" value="Unassembled WGS sequence"/>
</dbReference>
<keyword evidence="2" id="KW-1185">Reference proteome</keyword>
<dbReference type="RefSeq" id="WP_136821798.1">
    <property type="nucleotide sequence ID" value="NZ_BMJX01000005.1"/>
</dbReference>
<name>A0A4U0GXP2_9SPHI</name>
<accession>A0A4U0GXP2</accession>
<dbReference type="OrthoDB" id="9153118at2"/>
<organism evidence="1 2">
    <name type="scientific">Sphingobacterium alkalisoli</name>
    <dbReference type="NCBI Taxonomy" id="1874115"/>
    <lineage>
        <taxon>Bacteria</taxon>
        <taxon>Pseudomonadati</taxon>
        <taxon>Bacteroidota</taxon>
        <taxon>Sphingobacteriia</taxon>
        <taxon>Sphingobacteriales</taxon>
        <taxon>Sphingobacteriaceae</taxon>
        <taxon>Sphingobacterium</taxon>
    </lineage>
</organism>
<evidence type="ECO:0000313" key="1">
    <source>
        <dbReference type="EMBL" id="TJY63806.1"/>
    </source>
</evidence>
<dbReference type="InterPro" id="IPR007358">
    <property type="entry name" value="Nucleoid_associated_NdpA"/>
</dbReference>
<evidence type="ECO:0000313" key="2">
    <source>
        <dbReference type="Proteomes" id="UP000309872"/>
    </source>
</evidence>
<reference evidence="1 2" key="1">
    <citation type="submission" date="2019-04" db="EMBL/GenBank/DDBJ databases">
        <title>Sphingobacterium olei sp. nov., isolated from oil-contaminated soil.</title>
        <authorList>
            <person name="Liu B."/>
        </authorList>
    </citation>
    <scope>NUCLEOTIDE SEQUENCE [LARGE SCALE GENOMIC DNA]</scope>
    <source>
        <strain evidence="1 2">Y3L14</strain>
    </source>
</reference>
<gene>
    <name evidence="1" type="ORF">FAZ19_16190</name>
</gene>
<proteinExistence type="predicted"/>
<dbReference type="AlphaFoldDB" id="A0A4U0GXP2"/>
<sequence length="350" mass="41272">MFFHQDATIEDVYVHRVGNKAKDEFYVLSGNPIDLSENEVLPEMLMHYYAKPFSKTKEVHRFHHENDFALNEVYNFVTQYFERIIDFRRLSEQVAKYLYDVSAHPKIKAGYLHVVLFRSVQMEGEELDAIGIFKTESKNTVLKINPSQEGFQFDYIDDTINIDKLDKGVIIINTEVEEGYKVLITDSKSVSDSVYWKDDFIKVIARNDTYQQTTNILKLTKNFVMEKMDDVFELGISDKADLLNKTMDYFKKHESFEQEEFNHRVFANDQAVDMFQDYKREFETDFETPIQESFDISGSAVKKMQSSFKKVIKLDKNAHIYLHGSRDILERGFDEEKGMNYYKVYFEHEG</sequence>
<dbReference type="EMBL" id="SUKA01000005">
    <property type="protein sequence ID" value="TJY63806.1"/>
    <property type="molecule type" value="Genomic_DNA"/>
</dbReference>
<dbReference type="Pfam" id="PF04245">
    <property type="entry name" value="NA37"/>
    <property type="match status" value="1"/>
</dbReference>
<protein>
    <submittedName>
        <fullName evidence="1">Nucleoid-associated protein</fullName>
    </submittedName>
</protein>